<dbReference type="RefSeq" id="WP_212684857.1">
    <property type="nucleotide sequence ID" value="NZ_JAGSPM010000007.1"/>
</dbReference>
<dbReference type="EMBL" id="JAGSPM010000007">
    <property type="protein sequence ID" value="MBR7747467.1"/>
    <property type="molecule type" value="Genomic_DNA"/>
</dbReference>
<name>A0A941DIE0_9BURK</name>
<reference evidence="2 3" key="1">
    <citation type="submission" date="2021-04" db="EMBL/GenBank/DDBJ databases">
        <title>novel species isolated from subtropical streams in China.</title>
        <authorList>
            <person name="Lu H."/>
        </authorList>
    </citation>
    <scope>NUCLEOTIDE SEQUENCE [LARGE SCALE GENOMIC DNA]</scope>
    <source>
        <strain evidence="2 3">BYS107W</strain>
    </source>
</reference>
<proteinExistence type="predicted"/>
<accession>A0A941DIE0</accession>
<keyword evidence="1" id="KW-1133">Transmembrane helix</keyword>
<comment type="caution">
    <text evidence="2">The sequence shown here is derived from an EMBL/GenBank/DDBJ whole genome shotgun (WGS) entry which is preliminary data.</text>
</comment>
<evidence type="ECO:0000313" key="2">
    <source>
        <dbReference type="EMBL" id="MBR7747467.1"/>
    </source>
</evidence>
<sequence>MQDDFGNEIPTLSQMWERITNFNDELSTVKEQLAENTEATKRIETNTGELIEILTSFKGAFKVLAWIGKLAVPLAAIIGLFTAAYAAWQAIKTGIMPK</sequence>
<evidence type="ECO:0000256" key="1">
    <source>
        <dbReference type="SAM" id="Phobius"/>
    </source>
</evidence>
<evidence type="ECO:0000313" key="3">
    <source>
        <dbReference type="Proteomes" id="UP000680158"/>
    </source>
</evidence>
<dbReference type="AlphaFoldDB" id="A0A941DIE0"/>
<protein>
    <submittedName>
        <fullName evidence="2">Uncharacterized protein</fullName>
    </submittedName>
</protein>
<organism evidence="2 3">
    <name type="scientific">Undibacterium baiyunense</name>
    <dbReference type="NCBI Taxonomy" id="2828731"/>
    <lineage>
        <taxon>Bacteria</taxon>
        <taxon>Pseudomonadati</taxon>
        <taxon>Pseudomonadota</taxon>
        <taxon>Betaproteobacteria</taxon>
        <taxon>Burkholderiales</taxon>
        <taxon>Oxalobacteraceae</taxon>
        <taxon>Undibacterium</taxon>
    </lineage>
</organism>
<keyword evidence="1" id="KW-0812">Transmembrane</keyword>
<dbReference type="Proteomes" id="UP000680158">
    <property type="component" value="Unassembled WGS sequence"/>
</dbReference>
<keyword evidence="1" id="KW-0472">Membrane</keyword>
<gene>
    <name evidence="2" type="ORF">KDM92_12815</name>
</gene>
<keyword evidence="3" id="KW-1185">Reference proteome</keyword>
<feature type="transmembrane region" description="Helical" evidence="1">
    <location>
        <begin position="63"/>
        <end position="88"/>
    </location>
</feature>